<reference evidence="1" key="2">
    <citation type="submission" date="2018-05" db="EMBL/GenBank/DDBJ databases">
        <title>OpunRS2 (Oryza punctata Reference Sequence Version 2).</title>
        <authorList>
            <person name="Zhang J."/>
            <person name="Kudrna D."/>
            <person name="Lee S."/>
            <person name="Talag J."/>
            <person name="Welchert J."/>
            <person name="Wing R.A."/>
        </authorList>
    </citation>
    <scope>NUCLEOTIDE SEQUENCE [LARGE SCALE GENOMIC DNA]</scope>
</reference>
<reference evidence="1" key="1">
    <citation type="submission" date="2015-04" db="UniProtKB">
        <authorList>
            <consortium name="EnsemblPlants"/>
        </authorList>
    </citation>
    <scope>IDENTIFICATION</scope>
</reference>
<dbReference type="Gramene" id="OPUNC03G16620.1">
    <property type="protein sequence ID" value="OPUNC03G16620.1"/>
    <property type="gene ID" value="OPUNC03G16620"/>
</dbReference>
<name>A0A0E0KDP4_ORYPU</name>
<organism evidence="1">
    <name type="scientific">Oryza punctata</name>
    <name type="common">Red rice</name>
    <dbReference type="NCBI Taxonomy" id="4537"/>
    <lineage>
        <taxon>Eukaryota</taxon>
        <taxon>Viridiplantae</taxon>
        <taxon>Streptophyta</taxon>
        <taxon>Embryophyta</taxon>
        <taxon>Tracheophyta</taxon>
        <taxon>Spermatophyta</taxon>
        <taxon>Magnoliopsida</taxon>
        <taxon>Liliopsida</taxon>
        <taxon>Poales</taxon>
        <taxon>Poaceae</taxon>
        <taxon>BOP clade</taxon>
        <taxon>Oryzoideae</taxon>
        <taxon>Oryzeae</taxon>
        <taxon>Oryzinae</taxon>
        <taxon>Oryza</taxon>
    </lineage>
</organism>
<dbReference type="SUPFAM" id="SSF48576">
    <property type="entry name" value="Terpenoid synthases"/>
    <property type="match status" value="1"/>
</dbReference>
<sequence length="101" mass="11440">MTIMFLSNSATATSIKGSRSADKRVFSIFNLAVIGNLVEDAWKTINQARFERRSMLPVVNRVVANLAMSMMFLFQDSKDAYTFSKLNMKTIDQLFVKPIPI</sequence>
<dbReference type="OMA" id="RFEHRRD"/>
<evidence type="ECO:0000313" key="1">
    <source>
        <dbReference type="EnsemblPlants" id="OPUNC03G16620.1"/>
    </source>
</evidence>
<proteinExistence type="predicted"/>
<accession>A0A0E0KDP4</accession>
<evidence type="ECO:0000313" key="2">
    <source>
        <dbReference type="Proteomes" id="UP000026962"/>
    </source>
</evidence>
<dbReference type="HOGENOM" id="CLU_003125_6_0_1"/>
<dbReference type="Proteomes" id="UP000026962">
    <property type="component" value="Chromosome 3"/>
</dbReference>
<evidence type="ECO:0008006" key="3">
    <source>
        <dbReference type="Google" id="ProtNLM"/>
    </source>
</evidence>
<protein>
    <recommendedName>
        <fullName evidence="3">Terpene synthase metal-binding domain-containing protein</fullName>
    </recommendedName>
</protein>
<dbReference type="InterPro" id="IPR008949">
    <property type="entry name" value="Isoprenoid_synthase_dom_sf"/>
</dbReference>
<dbReference type="AlphaFoldDB" id="A0A0E0KDP4"/>
<dbReference type="Gene3D" id="1.10.600.10">
    <property type="entry name" value="Farnesyl Diphosphate Synthase"/>
    <property type="match status" value="1"/>
</dbReference>
<dbReference type="EnsemblPlants" id="OPUNC03G16620.1">
    <property type="protein sequence ID" value="OPUNC03G16620.1"/>
    <property type="gene ID" value="OPUNC03G16620"/>
</dbReference>
<keyword evidence="2" id="KW-1185">Reference proteome</keyword>